<organism evidence="1 2">
    <name type="scientific">Hyalomma asiaticum</name>
    <name type="common">Tick</name>
    <dbReference type="NCBI Taxonomy" id="266040"/>
    <lineage>
        <taxon>Eukaryota</taxon>
        <taxon>Metazoa</taxon>
        <taxon>Ecdysozoa</taxon>
        <taxon>Arthropoda</taxon>
        <taxon>Chelicerata</taxon>
        <taxon>Arachnida</taxon>
        <taxon>Acari</taxon>
        <taxon>Parasitiformes</taxon>
        <taxon>Ixodida</taxon>
        <taxon>Ixodoidea</taxon>
        <taxon>Ixodidae</taxon>
        <taxon>Hyalomminae</taxon>
        <taxon>Hyalomma</taxon>
    </lineage>
</organism>
<proteinExistence type="predicted"/>
<accession>A0ACB7RPR7</accession>
<evidence type="ECO:0000313" key="2">
    <source>
        <dbReference type="Proteomes" id="UP000821845"/>
    </source>
</evidence>
<gene>
    <name evidence="1" type="ORF">HPB50_020095</name>
</gene>
<name>A0ACB7RPR7_HYAAI</name>
<keyword evidence="2" id="KW-1185">Reference proteome</keyword>
<protein>
    <submittedName>
        <fullName evidence="1">Uncharacterized protein</fullName>
    </submittedName>
</protein>
<dbReference type="EMBL" id="CM023489">
    <property type="protein sequence ID" value="KAH6922897.1"/>
    <property type="molecule type" value="Genomic_DNA"/>
</dbReference>
<reference evidence="1" key="1">
    <citation type="submission" date="2020-05" db="EMBL/GenBank/DDBJ databases">
        <title>Large-scale comparative analyses of tick genomes elucidate their genetic diversity and vector capacities.</title>
        <authorList>
            <person name="Jia N."/>
            <person name="Wang J."/>
            <person name="Shi W."/>
            <person name="Du L."/>
            <person name="Sun Y."/>
            <person name="Zhan W."/>
            <person name="Jiang J."/>
            <person name="Wang Q."/>
            <person name="Zhang B."/>
            <person name="Ji P."/>
            <person name="Sakyi L.B."/>
            <person name="Cui X."/>
            <person name="Yuan T."/>
            <person name="Jiang B."/>
            <person name="Yang W."/>
            <person name="Lam T.T.-Y."/>
            <person name="Chang Q."/>
            <person name="Ding S."/>
            <person name="Wang X."/>
            <person name="Zhu J."/>
            <person name="Ruan X."/>
            <person name="Zhao L."/>
            <person name="Wei J."/>
            <person name="Que T."/>
            <person name="Du C."/>
            <person name="Cheng J."/>
            <person name="Dai P."/>
            <person name="Han X."/>
            <person name="Huang E."/>
            <person name="Gao Y."/>
            <person name="Liu J."/>
            <person name="Shao H."/>
            <person name="Ye R."/>
            <person name="Li L."/>
            <person name="Wei W."/>
            <person name="Wang X."/>
            <person name="Wang C."/>
            <person name="Yang T."/>
            <person name="Huo Q."/>
            <person name="Li W."/>
            <person name="Guo W."/>
            <person name="Chen H."/>
            <person name="Zhou L."/>
            <person name="Ni X."/>
            <person name="Tian J."/>
            <person name="Zhou Y."/>
            <person name="Sheng Y."/>
            <person name="Liu T."/>
            <person name="Pan Y."/>
            <person name="Xia L."/>
            <person name="Li J."/>
            <person name="Zhao F."/>
            <person name="Cao W."/>
        </authorList>
    </citation>
    <scope>NUCLEOTIDE SEQUENCE</scope>
    <source>
        <strain evidence="1">Hyas-2018</strain>
    </source>
</reference>
<comment type="caution">
    <text evidence="1">The sequence shown here is derived from an EMBL/GenBank/DDBJ whole genome shotgun (WGS) entry which is preliminary data.</text>
</comment>
<evidence type="ECO:0000313" key="1">
    <source>
        <dbReference type="EMBL" id="KAH6922897.1"/>
    </source>
</evidence>
<dbReference type="Proteomes" id="UP000821845">
    <property type="component" value="Chromosome 9"/>
</dbReference>
<sequence>MAVVLAKALFRNSWLCSAVALSATATAFSFDTVRTSSADHSVMMWHLNEDKRALRFAGHTGDVYGVRFAPSGNLLASASQDCTVRFWFINRKDESEVLRAHTAAVRSLDFSPNSLSLATASDDMTVKAVVAISKLSSVLGPELEALAVTKAKGIQVGRTSCIDAGSTRAGHIPGLVLPGKDL</sequence>